<dbReference type="Gene3D" id="3.10.490.10">
    <property type="entry name" value="Gamma-glutamyl cyclotransferase-like"/>
    <property type="match status" value="1"/>
</dbReference>
<dbReference type="PANTHER" id="PTHR12935">
    <property type="entry name" value="GAMMA-GLUTAMYLCYCLOTRANSFERASE"/>
    <property type="match status" value="1"/>
</dbReference>
<evidence type="ECO:0000256" key="3">
    <source>
        <dbReference type="PIRSR" id="PIRSR617939-1"/>
    </source>
</evidence>
<dbReference type="STRING" id="40998.A0A2P8A4A0"/>
<feature type="binding site" evidence="4">
    <location>
        <begin position="62"/>
        <end position="67"/>
    </location>
    <ligand>
        <name>substrate</name>
    </ligand>
</feature>
<feature type="active site" description="Proton acceptor" evidence="3">
    <location>
        <position position="170"/>
    </location>
</feature>
<keyword evidence="6" id="KW-1133">Transmembrane helix</keyword>
<evidence type="ECO:0000313" key="8">
    <source>
        <dbReference type="Proteomes" id="UP000243723"/>
    </source>
</evidence>
<feature type="transmembrane region" description="Helical" evidence="6">
    <location>
        <begin position="279"/>
        <end position="300"/>
    </location>
</feature>
<evidence type="ECO:0000313" key="7">
    <source>
        <dbReference type="EMBL" id="PSK55291.1"/>
    </source>
</evidence>
<evidence type="ECO:0000256" key="2">
    <source>
        <dbReference type="ARBA" id="ARBA00023239"/>
    </source>
</evidence>
<protein>
    <recommendedName>
        <fullName evidence="1">gamma-glutamylcyclotransferase</fullName>
        <ecNumber evidence="1">4.3.2.9</ecNumber>
    </recommendedName>
</protein>
<dbReference type="EMBL" id="NHZQ01000067">
    <property type="protein sequence ID" value="PSK55291.1"/>
    <property type="molecule type" value="Genomic_DNA"/>
</dbReference>
<keyword evidence="6" id="KW-0472">Membrane</keyword>
<feature type="compositionally biased region" description="Basic and acidic residues" evidence="5">
    <location>
        <begin position="124"/>
        <end position="142"/>
    </location>
</feature>
<dbReference type="PANTHER" id="PTHR12935:SF0">
    <property type="entry name" value="GAMMA-GLUTAMYLCYCLOTRANSFERASE"/>
    <property type="match status" value="1"/>
</dbReference>
<comment type="caution">
    <text evidence="7">The sequence shown here is derived from an EMBL/GenBank/DDBJ whole genome shotgun (WGS) entry which is preliminary data.</text>
</comment>
<accession>A0A2P8A4A0</accession>
<organism evidence="7 8">
    <name type="scientific">Elsinoe australis</name>
    <dbReference type="NCBI Taxonomy" id="40998"/>
    <lineage>
        <taxon>Eukaryota</taxon>
        <taxon>Fungi</taxon>
        <taxon>Dikarya</taxon>
        <taxon>Ascomycota</taxon>
        <taxon>Pezizomycotina</taxon>
        <taxon>Dothideomycetes</taxon>
        <taxon>Dothideomycetidae</taxon>
        <taxon>Myriangiales</taxon>
        <taxon>Elsinoaceae</taxon>
        <taxon>Elsinoe</taxon>
    </lineage>
</organism>
<evidence type="ECO:0000256" key="6">
    <source>
        <dbReference type="SAM" id="Phobius"/>
    </source>
</evidence>
<evidence type="ECO:0000256" key="4">
    <source>
        <dbReference type="PIRSR" id="PIRSR617939-2"/>
    </source>
</evidence>
<sequence>MSASDRALLSEARIEGQLLHTLSRTETSQLGEELAQIPESRRKESLSEPVTVDRAASDTVLYLAYGSNLCDETFLGKRGIRPLRSLNVLVPDLRLTFDLPGLPYSEPCFANSARRYHKGSQFPTDDRQEAKHTVSSTSDKDYHKNHWKKGLVGVVYEVTKADYRTIIATEGGGSAYNDILIDCYPLSNDQKELVPEVPTTTPFKTHTLFAPANPEEGLVKTKDAPLRRPDPAYAQASARYLKLITDGAKQRKLPFEYQRYLDDLRPYTITTQQQRIGMFVFMMLWTPFLTLVFSLSRMLADENGKAPAWVAWLSAVIFRSMWTSYDFMFKPIFGDGERTIEDDGANDSTKAPLLSEKLTSSPRLTEKSIELPK</sequence>
<reference evidence="7 8" key="1">
    <citation type="submission" date="2017-05" db="EMBL/GenBank/DDBJ databases">
        <title>Draft genome sequence of Elsinoe australis.</title>
        <authorList>
            <person name="Cheng Q."/>
        </authorList>
    </citation>
    <scope>NUCLEOTIDE SEQUENCE [LARGE SCALE GENOMIC DNA]</scope>
    <source>
        <strain evidence="7 8">NL1</strain>
    </source>
</reference>
<evidence type="ECO:0000256" key="5">
    <source>
        <dbReference type="SAM" id="MobiDB-lite"/>
    </source>
</evidence>
<dbReference type="Proteomes" id="UP000243723">
    <property type="component" value="Unassembled WGS sequence"/>
</dbReference>
<dbReference type="GO" id="GO:0003839">
    <property type="term" value="F:gamma-glutamylcyclotransferase activity"/>
    <property type="evidence" value="ECO:0007669"/>
    <property type="project" value="UniProtKB-EC"/>
</dbReference>
<feature type="region of interest" description="Disordered" evidence="5">
    <location>
        <begin position="119"/>
        <end position="142"/>
    </location>
</feature>
<keyword evidence="8" id="KW-1185">Reference proteome</keyword>
<evidence type="ECO:0000256" key="1">
    <source>
        <dbReference type="ARBA" id="ARBA00012346"/>
    </source>
</evidence>
<dbReference type="OrthoDB" id="2017317at2759"/>
<proteinExistence type="predicted"/>
<keyword evidence="2" id="KW-0456">Lyase</keyword>
<keyword evidence="6" id="KW-0812">Transmembrane</keyword>
<gene>
    <name evidence="7" type="ORF">B9Z65_2680</name>
</gene>
<dbReference type="EC" id="4.3.2.9" evidence="1"/>
<name>A0A2P8A4A0_9PEZI</name>
<feature type="binding site" evidence="4">
    <location>
        <position position="240"/>
    </location>
    <ligand>
        <name>substrate</name>
    </ligand>
</feature>
<dbReference type="AlphaFoldDB" id="A0A2P8A4A0"/>
<feature type="region of interest" description="Disordered" evidence="5">
    <location>
        <begin position="29"/>
        <end position="49"/>
    </location>
</feature>
<dbReference type="InterPro" id="IPR017939">
    <property type="entry name" value="G-Glutamylcylcotransferase"/>
</dbReference>